<proteinExistence type="predicted"/>
<feature type="compositionally biased region" description="Basic and acidic residues" evidence="1">
    <location>
        <begin position="1"/>
        <end position="13"/>
    </location>
</feature>
<feature type="region of interest" description="Disordered" evidence="1">
    <location>
        <begin position="1"/>
        <end position="29"/>
    </location>
</feature>
<reference evidence="2 3" key="1">
    <citation type="submission" date="2024-09" db="EMBL/GenBank/DDBJ databases">
        <title>Chromosome-scale assembly of Riccia fluitans.</title>
        <authorList>
            <person name="Paukszto L."/>
            <person name="Sawicki J."/>
            <person name="Karawczyk K."/>
            <person name="Piernik-Szablinska J."/>
            <person name="Szczecinska M."/>
            <person name="Mazdziarz M."/>
        </authorList>
    </citation>
    <scope>NUCLEOTIDE SEQUENCE [LARGE SCALE GENOMIC DNA]</scope>
    <source>
        <strain evidence="2">Rf_01</strain>
        <tissue evidence="2">Aerial parts of the thallus</tissue>
    </source>
</reference>
<sequence length="73" mass="7973">MKLPVRESHEGRTDWCLQVEGNDEEESYDSPVYARNGELLSATLPTTASNSRSGLTSSSNFQFAGRSVAPFCS</sequence>
<evidence type="ECO:0000256" key="1">
    <source>
        <dbReference type="SAM" id="MobiDB-lite"/>
    </source>
</evidence>
<dbReference type="AlphaFoldDB" id="A0ABD1XZX8"/>
<keyword evidence="3" id="KW-1185">Reference proteome</keyword>
<comment type="caution">
    <text evidence="2">The sequence shown here is derived from an EMBL/GenBank/DDBJ whole genome shotgun (WGS) entry which is preliminary data.</text>
</comment>
<protein>
    <submittedName>
        <fullName evidence="2">Uncharacterized protein</fullName>
    </submittedName>
</protein>
<dbReference type="EMBL" id="JBHFFA010000006">
    <property type="protein sequence ID" value="KAL2620046.1"/>
    <property type="molecule type" value="Genomic_DNA"/>
</dbReference>
<evidence type="ECO:0000313" key="2">
    <source>
        <dbReference type="EMBL" id="KAL2620046.1"/>
    </source>
</evidence>
<evidence type="ECO:0000313" key="3">
    <source>
        <dbReference type="Proteomes" id="UP001605036"/>
    </source>
</evidence>
<organism evidence="2 3">
    <name type="scientific">Riccia fluitans</name>
    <dbReference type="NCBI Taxonomy" id="41844"/>
    <lineage>
        <taxon>Eukaryota</taxon>
        <taxon>Viridiplantae</taxon>
        <taxon>Streptophyta</taxon>
        <taxon>Embryophyta</taxon>
        <taxon>Marchantiophyta</taxon>
        <taxon>Marchantiopsida</taxon>
        <taxon>Marchantiidae</taxon>
        <taxon>Marchantiales</taxon>
        <taxon>Ricciaceae</taxon>
        <taxon>Riccia</taxon>
    </lineage>
</organism>
<name>A0ABD1XZX8_9MARC</name>
<accession>A0ABD1XZX8</accession>
<dbReference type="Proteomes" id="UP001605036">
    <property type="component" value="Unassembled WGS sequence"/>
</dbReference>
<gene>
    <name evidence="2" type="ORF">R1flu_000251</name>
</gene>